<proteinExistence type="predicted"/>
<keyword evidence="2" id="KW-1185">Reference proteome</keyword>
<dbReference type="AlphaFoldDB" id="A0AAV4A6U2"/>
<organism evidence="1 2">
    <name type="scientific">Plakobranchus ocellatus</name>
    <dbReference type="NCBI Taxonomy" id="259542"/>
    <lineage>
        <taxon>Eukaryota</taxon>
        <taxon>Metazoa</taxon>
        <taxon>Spiralia</taxon>
        <taxon>Lophotrochozoa</taxon>
        <taxon>Mollusca</taxon>
        <taxon>Gastropoda</taxon>
        <taxon>Heterobranchia</taxon>
        <taxon>Euthyneura</taxon>
        <taxon>Panpulmonata</taxon>
        <taxon>Sacoglossa</taxon>
        <taxon>Placobranchoidea</taxon>
        <taxon>Plakobranchidae</taxon>
        <taxon>Plakobranchus</taxon>
    </lineage>
</organism>
<gene>
    <name evidence="1" type="ORF">PoB_002942300</name>
</gene>
<dbReference type="Proteomes" id="UP000735302">
    <property type="component" value="Unassembled WGS sequence"/>
</dbReference>
<name>A0AAV4A6U2_9GAST</name>
<reference evidence="1 2" key="1">
    <citation type="journal article" date="2021" name="Elife">
        <title>Chloroplast acquisition without the gene transfer in kleptoplastic sea slugs, Plakobranchus ocellatus.</title>
        <authorList>
            <person name="Maeda T."/>
            <person name="Takahashi S."/>
            <person name="Yoshida T."/>
            <person name="Shimamura S."/>
            <person name="Takaki Y."/>
            <person name="Nagai Y."/>
            <person name="Toyoda A."/>
            <person name="Suzuki Y."/>
            <person name="Arimoto A."/>
            <person name="Ishii H."/>
            <person name="Satoh N."/>
            <person name="Nishiyama T."/>
            <person name="Hasebe M."/>
            <person name="Maruyama T."/>
            <person name="Minagawa J."/>
            <person name="Obokata J."/>
            <person name="Shigenobu S."/>
        </authorList>
    </citation>
    <scope>NUCLEOTIDE SEQUENCE [LARGE SCALE GENOMIC DNA]</scope>
</reference>
<protein>
    <submittedName>
        <fullName evidence="1">Uncharacterized protein</fullName>
    </submittedName>
</protein>
<dbReference type="EMBL" id="BLXT01003660">
    <property type="protein sequence ID" value="GFO02918.1"/>
    <property type="molecule type" value="Genomic_DNA"/>
</dbReference>
<sequence length="131" mass="14904">MKLEVLNSGCIFYSGIFSTRQTLNSPSWSHLHWNWEDYNNIPRNTKFKSLPSVRGLVGSRLEKMPWIKFRSSITGSSPPYASLCDHINALDYKNKKFTLLSELPLGQCLQNLSHSSSASPYSFKFAGKELQ</sequence>
<comment type="caution">
    <text evidence="1">The sequence shown here is derived from an EMBL/GenBank/DDBJ whole genome shotgun (WGS) entry which is preliminary data.</text>
</comment>
<accession>A0AAV4A6U2</accession>
<evidence type="ECO:0000313" key="1">
    <source>
        <dbReference type="EMBL" id="GFO02918.1"/>
    </source>
</evidence>
<evidence type="ECO:0000313" key="2">
    <source>
        <dbReference type="Proteomes" id="UP000735302"/>
    </source>
</evidence>